<dbReference type="OrthoDB" id="616263at2759"/>
<proteinExistence type="predicted"/>
<dbReference type="Proteomes" id="UP000299102">
    <property type="component" value="Unassembled WGS sequence"/>
</dbReference>
<accession>A0A4C1Z3G5</accession>
<name>A0A4C1Z3G5_EUMVA</name>
<gene>
    <name evidence="1" type="ORF">EVAR_66904_1</name>
</gene>
<dbReference type="AlphaFoldDB" id="A0A4C1Z3G5"/>
<sequence>MAIIEEEPFGVIENCARVFIRHRWKAYRGKSKEEFSWELCQAAKKISIFYGPNAMSVRLTQNFDAKDEPVRDKVDAILEGVEQDRHISSYEITKELEIDHKIVWTHLKKAGYTKNSTEREVEEFNSNQKPHTPRHLKYVKPSVLNGVATF</sequence>
<evidence type="ECO:0008006" key="3">
    <source>
        <dbReference type="Google" id="ProtNLM"/>
    </source>
</evidence>
<comment type="caution">
    <text evidence="1">The sequence shown here is derived from an EMBL/GenBank/DDBJ whole genome shotgun (WGS) entry which is preliminary data.</text>
</comment>
<evidence type="ECO:0000313" key="2">
    <source>
        <dbReference type="Proteomes" id="UP000299102"/>
    </source>
</evidence>
<dbReference type="EMBL" id="BGZK01001607">
    <property type="protein sequence ID" value="GBP83146.1"/>
    <property type="molecule type" value="Genomic_DNA"/>
</dbReference>
<protein>
    <recommendedName>
        <fullName evidence="3">Histone-lysine N-methyltransferase SETMAR</fullName>
    </recommendedName>
</protein>
<reference evidence="1 2" key="1">
    <citation type="journal article" date="2019" name="Commun. Biol.">
        <title>The bagworm genome reveals a unique fibroin gene that provides high tensile strength.</title>
        <authorList>
            <person name="Kono N."/>
            <person name="Nakamura H."/>
            <person name="Ohtoshi R."/>
            <person name="Tomita M."/>
            <person name="Numata K."/>
            <person name="Arakawa K."/>
        </authorList>
    </citation>
    <scope>NUCLEOTIDE SEQUENCE [LARGE SCALE GENOMIC DNA]</scope>
</reference>
<keyword evidence="2" id="KW-1185">Reference proteome</keyword>
<organism evidence="1 2">
    <name type="scientific">Eumeta variegata</name>
    <name type="common">Bagworm moth</name>
    <name type="synonym">Eumeta japonica</name>
    <dbReference type="NCBI Taxonomy" id="151549"/>
    <lineage>
        <taxon>Eukaryota</taxon>
        <taxon>Metazoa</taxon>
        <taxon>Ecdysozoa</taxon>
        <taxon>Arthropoda</taxon>
        <taxon>Hexapoda</taxon>
        <taxon>Insecta</taxon>
        <taxon>Pterygota</taxon>
        <taxon>Neoptera</taxon>
        <taxon>Endopterygota</taxon>
        <taxon>Lepidoptera</taxon>
        <taxon>Glossata</taxon>
        <taxon>Ditrysia</taxon>
        <taxon>Tineoidea</taxon>
        <taxon>Psychidae</taxon>
        <taxon>Oiketicinae</taxon>
        <taxon>Eumeta</taxon>
    </lineage>
</organism>
<evidence type="ECO:0000313" key="1">
    <source>
        <dbReference type="EMBL" id="GBP83146.1"/>
    </source>
</evidence>